<organism evidence="4 5">
    <name type="scientific">Clostridium yunnanense</name>
    <dbReference type="NCBI Taxonomy" id="2800325"/>
    <lineage>
        <taxon>Bacteria</taxon>
        <taxon>Bacillati</taxon>
        <taxon>Bacillota</taxon>
        <taxon>Clostridia</taxon>
        <taxon>Eubacteriales</taxon>
        <taxon>Clostridiaceae</taxon>
        <taxon>Clostridium</taxon>
    </lineage>
</organism>
<dbReference type="SMART" id="SM00283">
    <property type="entry name" value="MA"/>
    <property type="match status" value="1"/>
</dbReference>
<evidence type="ECO:0000256" key="2">
    <source>
        <dbReference type="PROSITE-ProRule" id="PRU00284"/>
    </source>
</evidence>
<evidence type="ECO:0000256" key="1">
    <source>
        <dbReference type="ARBA" id="ARBA00023224"/>
    </source>
</evidence>
<dbReference type="Pfam" id="PF00015">
    <property type="entry name" value="MCPsignal"/>
    <property type="match status" value="1"/>
</dbReference>
<name>A0ABS1ES19_9CLOT</name>
<sequence length="283" mass="30986">MDYQRYFKEEVSDEEILKAYAIVLPMLKNLVRDDMAFGLSDKEKYLFYVSAKEFDLNVTYGTEVVDLVKQCIRSGNIEKGTIPQEVLGKEIRVIAAPIRNNRGQIIGTISDGISMDESKYLISSIGDLSESITQVSQSVNEIAKSSTELAHAGQKALELTTRTMEASDKTKEALDIIKAIADQTNLLGLNAAIESARVGELGKGFNVVASEIRKLAVQSKESVSTIRDIIESVNNSVENISQAIKETAVLSENQAAVTEEISAAVANINQSINALNDFSKRFL</sequence>
<dbReference type="Proteomes" id="UP000596739">
    <property type="component" value="Unassembled WGS sequence"/>
</dbReference>
<protein>
    <submittedName>
        <fullName evidence="4">Chemotaxis protein</fullName>
    </submittedName>
</protein>
<dbReference type="PANTHER" id="PTHR32089">
    <property type="entry name" value="METHYL-ACCEPTING CHEMOTAXIS PROTEIN MCPB"/>
    <property type="match status" value="1"/>
</dbReference>
<dbReference type="EMBL" id="JAENHN010000044">
    <property type="protein sequence ID" value="MBK1812083.1"/>
    <property type="molecule type" value="Genomic_DNA"/>
</dbReference>
<keyword evidence="5" id="KW-1185">Reference proteome</keyword>
<dbReference type="Gene3D" id="1.10.287.950">
    <property type="entry name" value="Methyl-accepting chemotaxis protein"/>
    <property type="match status" value="1"/>
</dbReference>
<proteinExistence type="predicted"/>
<reference evidence="5" key="1">
    <citation type="submission" date="2021-01" db="EMBL/GenBank/DDBJ databases">
        <title>Genome public.</title>
        <authorList>
            <person name="Liu C."/>
            <person name="Sun Q."/>
        </authorList>
    </citation>
    <scope>NUCLEOTIDE SEQUENCE [LARGE SCALE GENOMIC DNA]</scope>
    <source>
        <strain evidence="5">YIM B02505</strain>
    </source>
</reference>
<dbReference type="PANTHER" id="PTHR32089:SF112">
    <property type="entry name" value="LYSOZYME-LIKE PROTEIN-RELATED"/>
    <property type="match status" value="1"/>
</dbReference>
<dbReference type="InterPro" id="IPR004089">
    <property type="entry name" value="MCPsignal_dom"/>
</dbReference>
<accession>A0ABS1ES19</accession>
<dbReference type="PROSITE" id="PS50111">
    <property type="entry name" value="CHEMOTAXIS_TRANSDUC_2"/>
    <property type="match status" value="1"/>
</dbReference>
<comment type="caution">
    <text evidence="4">The sequence shown here is derived from an EMBL/GenBank/DDBJ whole genome shotgun (WGS) entry which is preliminary data.</text>
</comment>
<feature type="domain" description="Methyl-accepting transducer" evidence="3">
    <location>
        <begin position="114"/>
        <end position="283"/>
    </location>
</feature>
<dbReference type="SUPFAM" id="SSF58104">
    <property type="entry name" value="Methyl-accepting chemotaxis protein (MCP) signaling domain"/>
    <property type="match status" value="1"/>
</dbReference>
<gene>
    <name evidence="4" type="ORF">JHL18_15780</name>
</gene>
<dbReference type="RefSeq" id="WP_200270933.1">
    <property type="nucleotide sequence ID" value="NZ_JAENHN010000044.1"/>
</dbReference>
<evidence type="ECO:0000313" key="5">
    <source>
        <dbReference type="Proteomes" id="UP000596739"/>
    </source>
</evidence>
<evidence type="ECO:0000313" key="4">
    <source>
        <dbReference type="EMBL" id="MBK1812083.1"/>
    </source>
</evidence>
<evidence type="ECO:0000259" key="3">
    <source>
        <dbReference type="PROSITE" id="PS50111"/>
    </source>
</evidence>
<keyword evidence="1 2" id="KW-0807">Transducer</keyword>